<keyword evidence="6" id="KW-0067">ATP-binding</keyword>
<dbReference type="GO" id="GO:0005737">
    <property type="term" value="C:cytoplasm"/>
    <property type="evidence" value="ECO:0007669"/>
    <property type="project" value="UniProtKB-SubCell"/>
</dbReference>
<dbReference type="InterPro" id="IPR036615">
    <property type="entry name" value="Mur_ligase_C_dom_sf"/>
</dbReference>
<name>A0A3B0ZJ74_9ZZZZ</name>
<comment type="pathway">
    <text evidence="2">Cell wall biogenesis; peptidoglycan biosynthesis.</text>
</comment>
<gene>
    <name evidence="9" type="ORF">MNBD_GAMMA17-2207</name>
</gene>
<proteinExistence type="inferred from homology"/>
<dbReference type="PANTHER" id="PTHR43692:SF1">
    <property type="entry name" value="UDP-N-ACETYLMURAMOYLALANINE--D-GLUTAMATE LIGASE"/>
    <property type="match status" value="1"/>
</dbReference>
<sequence>MRPVTKPIEKNASERQRVIKTASLADSDEMEWVKNSAMNDAQQQRSLIVGLGKTGLSCARFLGARNVPLLVVDSREAPPELAALRAELPEVEVQLGPFDGRLFLNCGEIILSPGVSLQTPEIAAAVAAGVPVIGDIDLFARNINAPVLAITGSNGKSTVTELLHEVLRCAGKRVAMGGNIGIPVLELVPALNTMEEADFYLLELSSFQLETTHELNAAASVVLNLSPDHLDRYDGLAHYLAAKQRVSRGDGVVVWNRDDEVLNKTGLDDRANCSFGMGEPSENNFGVKVQDGIQYLARGEALLVPVDGLALKGAHNIINALAAAALAHSVGIDDDAIVAGLKRFAGLPHRMQWVAEKNKINWFNDSKGTNVGATIAALQGIDSPVVLIAGGVGKEADFSPLKPVLAEKARIVILIGQDAELIEAAIDGAVSVVHETSMAAAVARAAQLVQAGDVVLLSPACASFDMFSGFEARGNAFIAAVKEVLA</sequence>
<evidence type="ECO:0000256" key="4">
    <source>
        <dbReference type="ARBA" id="ARBA00022598"/>
    </source>
</evidence>
<dbReference type="InterPro" id="IPR036565">
    <property type="entry name" value="Mur-like_cat_sf"/>
</dbReference>
<dbReference type="NCBIfam" id="TIGR01087">
    <property type="entry name" value="murD"/>
    <property type="match status" value="1"/>
</dbReference>
<dbReference type="InterPro" id="IPR005762">
    <property type="entry name" value="MurD"/>
</dbReference>
<evidence type="ECO:0000259" key="7">
    <source>
        <dbReference type="Pfam" id="PF02875"/>
    </source>
</evidence>
<dbReference type="UniPathway" id="UPA00219"/>
<dbReference type="GO" id="GO:0005524">
    <property type="term" value="F:ATP binding"/>
    <property type="evidence" value="ECO:0007669"/>
    <property type="project" value="UniProtKB-KW"/>
</dbReference>
<evidence type="ECO:0000256" key="1">
    <source>
        <dbReference type="ARBA" id="ARBA00004496"/>
    </source>
</evidence>
<keyword evidence="3" id="KW-0963">Cytoplasm</keyword>
<evidence type="ECO:0000256" key="5">
    <source>
        <dbReference type="ARBA" id="ARBA00022741"/>
    </source>
</evidence>
<dbReference type="GO" id="GO:0008360">
    <property type="term" value="P:regulation of cell shape"/>
    <property type="evidence" value="ECO:0007669"/>
    <property type="project" value="InterPro"/>
</dbReference>
<keyword evidence="5" id="KW-0547">Nucleotide-binding</keyword>
<dbReference type="InterPro" id="IPR004101">
    <property type="entry name" value="Mur_ligase_C"/>
</dbReference>
<dbReference type="GO" id="GO:0008764">
    <property type="term" value="F:UDP-N-acetylmuramoylalanine-D-glutamate ligase activity"/>
    <property type="evidence" value="ECO:0007669"/>
    <property type="project" value="UniProtKB-EC"/>
</dbReference>
<feature type="domain" description="Mur ligase central" evidence="8">
    <location>
        <begin position="150"/>
        <end position="327"/>
    </location>
</feature>
<comment type="subcellular location">
    <subcellularLocation>
        <location evidence="1">Cytoplasm</location>
    </subcellularLocation>
</comment>
<evidence type="ECO:0000256" key="3">
    <source>
        <dbReference type="ARBA" id="ARBA00022490"/>
    </source>
</evidence>
<evidence type="ECO:0000313" key="9">
    <source>
        <dbReference type="EMBL" id="VAW89160.1"/>
    </source>
</evidence>
<dbReference type="GO" id="GO:0009252">
    <property type="term" value="P:peptidoglycan biosynthetic process"/>
    <property type="evidence" value="ECO:0007669"/>
    <property type="project" value="UniProtKB-UniPathway"/>
</dbReference>
<dbReference type="Gene3D" id="3.40.1190.10">
    <property type="entry name" value="Mur-like, catalytic domain"/>
    <property type="match status" value="1"/>
</dbReference>
<dbReference type="Pfam" id="PF21799">
    <property type="entry name" value="MurD-like_N"/>
    <property type="match status" value="1"/>
</dbReference>
<dbReference type="SUPFAM" id="SSF53623">
    <property type="entry name" value="MurD-like peptide ligases, catalytic domain"/>
    <property type="match status" value="1"/>
</dbReference>
<dbReference type="PANTHER" id="PTHR43692">
    <property type="entry name" value="UDP-N-ACETYLMURAMOYLALANINE--D-GLUTAMATE LIGASE"/>
    <property type="match status" value="1"/>
</dbReference>
<dbReference type="GO" id="GO:0051301">
    <property type="term" value="P:cell division"/>
    <property type="evidence" value="ECO:0007669"/>
    <property type="project" value="InterPro"/>
</dbReference>
<evidence type="ECO:0000256" key="6">
    <source>
        <dbReference type="ARBA" id="ARBA00022840"/>
    </source>
</evidence>
<evidence type="ECO:0000256" key="2">
    <source>
        <dbReference type="ARBA" id="ARBA00004752"/>
    </source>
</evidence>
<protein>
    <submittedName>
        <fullName evidence="9">UDP-N-acetylmuramoylalanine--D-glutamate ligase</fullName>
        <ecNumber evidence="9">6.3.2.9</ecNumber>
    </submittedName>
</protein>
<dbReference type="EMBL" id="UOFQ01000122">
    <property type="protein sequence ID" value="VAW89160.1"/>
    <property type="molecule type" value="Genomic_DNA"/>
</dbReference>
<dbReference type="Gene3D" id="3.90.190.20">
    <property type="entry name" value="Mur ligase, C-terminal domain"/>
    <property type="match status" value="1"/>
</dbReference>
<feature type="domain" description="Mur ligase C-terminal" evidence="7">
    <location>
        <begin position="349"/>
        <end position="461"/>
    </location>
</feature>
<dbReference type="Gene3D" id="3.40.50.720">
    <property type="entry name" value="NAD(P)-binding Rossmann-like Domain"/>
    <property type="match status" value="1"/>
</dbReference>
<organism evidence="9">
    <name type="scientific">hydrothermal vent metagenome</name>
    <dbReference type="NCBI Taxonomy" id="652676"/>
    <lineage>
        <taxon>unclassified sequences</taxon>
        <taxon>metagenomes</taxon>
        <taxon>ecological metagenomes</taxon>
    </lineage>
</organism>
<keyword evidence="4 9" id="KW-0436">Ligase</keyword>
<dbReference type="AlphaFoldDB" id="A0A3B0ZJ74"/>
<dbReference type="SUPFAM" id="SSF51984">
    <property type="entry name" value="MurCD N-terminal domain"/>
    <property type="match status" value="1"/>
</dbReference>
<dbReference type="Pfam" id="PF02875">
    <property type="entry name" value="Mur_ligase_C"/>
    <property type="match status" value="1"/>
</dbReference>
<evidence type="ECO:0000259" key="8">
    <source>
        <dbReference type="Pfam" id="PF08245"/>
    </source>
</evidence>
<dbReference type="InterPro" id="IPR013221">
    <property type="entry name" value="Mur_ligase_cen"/>
</dbReference>
<dbReference type="SUPFAM" id="SSF53244">
    <property type="entry name" value="MurD-like peptide ligases, peptide-binding domain"/>
    <property type="match status" value="1"/>
</dbReference>
<dbReference type="EC" id="6.3.2.9" evidence="9"/>
<accession>A0A3B0ZJ74</accession>
<dbReference type="Pfam" id="PF08245">
    <property type="entry name" value="Mur_ligase_M"/>
    <property type="match status" value="1"/>
</dbReference>
<reference evidence="9" key="1">
    <citation type="submission" date="2018-06" db="EMBL/GenBank/DDBJ databases">
        <authorList>
            <person name="Zhirakovskaya E."/>
        </authorList>
    </citation>
    <scope>NUCLEOTIDE SEQUENCE</scope>
</reference>
<dbReference type="HAMAP" id="MF_00639">
    <property type="entry name" value="MurD"/>
    <property type="match status" value="1"/>
</dbReference>